<comment type="caution">
    <text evidence="1">The sequence shown here is derived from an EMBL/GenBank/DDBJ whole genome shotgun (WGS) entry which is preliminary data.</text>
</comment>
<proteinExistence type="predicted"/>
<gene>
    <name evidence="1" type="ORF">ACOLOM_LOCUS3949</name>
</gene>
<keyword evidence="2" id="KW-1185">Reference proteome</keyword>
<accession>A0ACA9LFK9</accession>
<organism evidence="1 2">
    <name type="scientific">Acaulospora colombiana</name>
    <dbReference type="NCBI Taxonomy" id="27376"/>
    <lineage>
        <taxon>Eukaryota</taxon>
        <taxon>Fungi</taxon>
        <taxon>Fungi incertae sedis</taxon>
        <taxon>Mucoromycota</taxon>
        <taxon>Glomeromycotina</taxon>
        <taxon>Glomeromycetes</taxon>
        <taxon>Diversisporales</taxon>
        <taxon>Acaulosporaceae</taxon>
        <taxon>Acaulospora</taxon>
    </lineage>
</organism>
<reference evidence="1" key="1">
    <citation type="submission" date="2021-06" db="EMBL/GenBank/DDBJ databases">
        <authorList>
            <person name="Kallberg Y."/>
            <person name="Tangrot J."/>
            <person name="Rosling A."/>
        </authorList>
    </citation>
    <scope>NUCLEOTIDE SEQUENCE</scope>
    <source>
        <strain evidence="1">CL356</strain>
    </source>
</reference>
<name>A0ACA9LFK9_9GLOM</name>
<sequence length="266" mass="28509">MLTASEAHPAIHHSLLHNLPQTILTLDIHISTPYKYQRPVLLHVKAGSKGESQLEGLRRGLSGVKSFLVNVLDVDLLGSLLEGFGTAYEPTPSSSLLPEAESNKGQGYSSPALQSLTLLGPHDLTDPNITRTVSHSPSIHTLKLYPRSSRPIPRFTVAPPASTDQTAPSPPTTGTTINPPASPSQATSGTGTGGGPVRTFINIDPFTPWNAVDALSNEAWFPALENLVVQLPQFEKTTPELDRIKAVCEKRGVRVRVEQAQGVTVL</sequence>
<dbReference type="Proteomes" id="UP000789525">
    <property type="component" value="Unassembled WGS sequence"/>
</dbReference>
<dbReference type="EMBL" id="CAJVPT010006130">
    <property type="protein sequence ID" value="CAG8527924.1"/>
    <property type="molecule type" value="Genomic_DNA"/>
</dbReference>
<protein>
    <submittedName>
        <fullName evidence="1">12602_t:CDS:1</fullName>
    </submittedName>
</protein>
<evidence type="ECO:0000313" key="1">
    <source>
        <dbReference type="EMBL" id="CAG8527924.1"/>
    </source>
</evidence>
<evidence type="ECO:0000313" key="2">
    <source>
        <dbReference type="Proteomes" id="UP000789525"/>
    </source>
</evidence>